<reference evidence="1 2" key="1">
    <citation type="submission" date="2024-09" db="EMBL/GenBank/DDBJ databases">
        <authorList>
            <person name="Sun Q."/>
            <person name="Mori K."/>
        </authorList>
    </citation>
    <scope>NUCLEOTIDE SEQUENCE [LARGE SCALE GENOMIC DNA]</scope>
    <source>
        <strain evidence="1 2">TISTR 1856</strain>
    </source>
</reference>
<dbReference type="InterPro" id="IPR011990">
    <property type="entry name" value="TPR-like_helical_dom_sf"/>
</dbReference>
<dbReference type="Gene3D" id="1.25.40.10">
    <property type="entry name" value="Tetratricopeptide repeat domain"/>
    <property type="match status" value="1"/>
</dbReference>
<dbReference type="EMBL" id="JBHMDM010000002">
    <property type="protein sequence ID" value="MFB9376171.1"/>
    <property type="molecule type" value="Genomic_DNA"/>
</dbReference>
<organism evidence="1 2">
    <name type="scientific">Kineococcus gynurae</name>
    <dbReference type="NCBI Taxonomy" id="452979"/>
    <lineage>
        <taxon>Bacteria</taxon>
        <taxon>Bacillati</taxon>
        <taxon>Actinomycetota</taxon>
        <taxon>Actinomycetes</taxon>
        <taxon>Kineosporiales</taxon>
        <taxon>Kineosporiaceae</taxon>
        <taxon>Kineococcus</taxon>
    </lineage>
</organism>
<evidence type="ECO:0000313" key="2">
    <source>
        <dbReference type="Proteomes" id="UP001589748"/>
    </source>
</evidence>
<comment type="caution">
    <text evidence="1">The sequence shown here is derived from an EMBL/GenBank/DDBJ whole genome shotgun (WGS) entry which is preliminary data.</text>
</comment>
<gene>
    <name evidence="1" type="ORF">ACFFVI_04235</name>
</gene>
<proteinExistence type="predicted"/>
<evidence type="ECO:0008006" key="3">
    <source>
        <dbReference type="Google" id="ProtNLM"/>
    </source>
</evidence>
<dbReference type="RefSeq" id="WP_380134713.1">
    <property type="nucleotide sequence ID" value="NZ_JBHLUI010000002.1"/>
</dbReference>
<evidence type="ECO:0000313" key="1">
    <source>
        <dbReference type="EMBL" id="MFB9376171.1"/>
    </source>
</evidence>
<dbReference type="Proteomes" id="UP001589748">
    <property type="component" value="Unassembled WGS sequence"/>
</dbReference>
<keyword evidence="2" id="KW-1185">Reference proteome</keyword>
<name>A0ABV5LQ53_9ACTN</name>
<accession>A0ABV5LQ53</accession>
<protein>
    <recommendedName>
        <fullName evidence="3">Tetratricopeptide repeat protein</fullName>
    </recommendedName>
</protein>
<sequence>MRTPLTPGDLEAVELAAAPDPRSQQAVADLLQLWATGTHPDDSVSRGRLLVAASEHAVFANESARAVRLAREAIETRDTVSPDTRCYLISALLADDQLCEALELTEDVLDDRGGDAEVLVFLGEEFGFHGQPRLAHLILTRGLYRCADDEEATELLLSALRRIRSAAPSSVDVRDVIPARPGPGWLTA</sequence>